<feature type="transmembrane region" description="Helical" evidence="5">
    <location>
        <begin position="65"/>
        <end position="84"/>
    </location>
</feature>
<accession>A0A6J6C3Q5</accession>
<sequence>MNKFDPTPNRDDITRGPDAYKRETVKVTPARIGLIVLAVITVLFIVQNNEQVPFKFLFGIIDTEIALWLLLVISLALGFGLGYLTNVMRGRRKTSAK</sequence>
<organism evidence="7">
    <name type="scientific">freshwater metagenome</name>
    <dbReference type="NCBI Taxonomy" id="449393"/>
    <lineage>
        <taxon>unclassified sequences</taxon>
        <taxon>metagenomes</taxon>
        <taxon>ecological metagenomes</taxon>
    </lineage>
</organism>
<evidence type="ECO:0000313" key="8">
    <source>
        <dbReference type="EMBL" id="CAB4792209.1"/>
    </source>
</evidence>
<feature type="domain" description="Lipopolysaccharide assembly protein A" evidence="6">
    <location>
        <begin position="47"/>
        <end position="94"/>
    </location>
</feature>
<evidence type="ECO:0000256" key="5">
    <source>
        <dbReference type="SAM" id="Phobius"/>
    </source>
</evidence>
<dbReference type="EMBL" id="CAFAAK010000007">
    <property type="protein sequence ID" value="CAB4792209.1"/>
    <property type="molecule type" value="Genomic_DNA"/>
</dbReference>
<keyword evidence="3 5" id="KW-1133">Transmembrane helix</keyword>
<evidence type="ECO:0000256" key="1">
    <source>
        <dbReference type="ARBA" id="ARBA00022475"/>
    </source>
</evidence>
<evidence type="ECO:0000259" key="6">
    <source>
        <dbReference type="Pfam" id="PF06305"/>
    </source>
</evidence>
<dbReference type="GO" id="GO:0005886">
    <property type="term" value="C:plasma membrane"/>
    <property type="evidence" value="ECO:0007669"/>
    <property type="project" value="InterPro"/>
</dbReference>
<name>A0A6J6C3Q5_9ZZZZ</name>
<dbReference type="Pfam" id="PF06305">
    <property type="entry name" value="LapA_dom"/>
    <property type="match status" value="1"/>
</dbReference>
<keyword evidence="4 5" id="KW-0472">Membrane</keyword>
<evidence type="ECO:0000313" key="7">
    <source>
        <dbReference type="EMBL" id="CAB4545667.1"/>
    </source>
</evidence>
<proteinExistence type="predicted"/>
<dbReference type="InterPro" id="IPR010445">
    <property type="entry name" value="LapA_dom"/>
</dbReference>
<evidence type="ECO:0000256" key="2">
    <source>
        <dbReference type="ARBA" id="ARBA00022692"/>
    </source>
</evidence>
<feature type="transmembrane region" description="Helical" evidence="5">
    <location>
        <begin position="28"/>
        <end position="45"/>
    </location>
</feature>
<evidence type="ECO:0000256" key="3">
    <source>
        <dbReference type="ARBA" id="ARBA00022989"/>
    </source>
</evidence>
<keyword evidence="1" id="KW-1003">Cell membrane</keyword>
<reference evidence="7" key="1">
    <citation type="submission" date="2020-05" db="EMBL/GenBank/DDBJ databases">
        <authorList>
            <person name="Chiriac C."/>
            <person name="Salcher M."/>
            <person name="Ghai R."/>
            <person name="Kavagutti S V."/>
        </authorList>
    </citation>
    <scope>NUCLEOTIDE SEQUENCE</scope>
</reference>
<evidence type="ECO:0000256" key="4">
    <source>
        <dbReference type="ARBA" id="ARBA00023136"/>
    </source>
</evidence>
<protein>
    <submittedName>
        <fullName evidence="7">Unannotated protein</fullName>
    </submittedName>
</protein>
<keyword evidence="2 5" id="KW-0812">Transmembrane</keyword>
<dbReference type="AlphaFoldDB" id="A0A6J6C3Q5"/>
<gene>
    <name evidence="7" type="ORF">UFOPK1446_00689</name>
    <name evidence="8" type="ORF">UFOPK3024_00098</name>
</gene>
<dbReference type="EMBL" id="CAEZSO010000126">
    <property type="protein sequence ID" value="CAB4545667.1"/>
    <property type="molecule type" value="Genomic_DNA"/>
</dbReference>